<evidence type="ECO:0000313" key="1">
    <source>
        <dbReference type="EMBL" id="KAK1142879.1"/>
    </source>
</evidence>
<accession>A0ACC3AYD4</accession>
<protein>
    <submittedName>
        <fullName evidence="1">Uncharacterized protein</fullName>
    </submittedName>
</protein>
<organism evidence="1 2">
    <name type="scientific">Aspergillus melleus</name>
    <dbReference type="NCBI Taxonomy" id="138277"/>
    <lineage>
        <taxon>Eukaryota</taxon>
        <taxon>Fungi</taxon>
        <taxon>Dikarya</taxon>
        <taxon>Ascomycota</taxon>
        <taxon>Pezizomycotina</taxon>
        <taxon>Eurotiomycetes</taxon>
        <taxon>Eurotiomycetidae</taxon>
        <taxon>Eurotiales</taxon>
        <taxon>Aspergillaceae</taxon>
        <taxon>Aspergillus</taxon>
        <taxon>Aspergillus subgen. Circumdati</taxon>
    </lineage>
</organism>
<comment type="caution">
    <text evidence="1">The sequence shown here is derived from an EMBL/GenBank/DDBJ whole genome shotgun (WGS) entry which is preliminary data.</text>
</comment>
<keyword evidence="2" id="KW-1185">Reference proteome</keyword>
<proteinExistence type="predicted"/>
<gene>
    <name evidence="1" type="ORF">N8T08_007313</name>
</gene>
<name>A0ACC3AYD4_9EURO</name>
<reference evidence="1 2" key="1">
    <citation type="journal article" date="2023" name="ACS Omega">
        <title>Identification of the Neoaspergillic Acid Biosynthesis Gene Cluster by Establishing an In Vitro CRISPR-Ribonucleoprotein Genetic System in Aspergillus melleus.</title>
        <authorList>
            <person name="Yuan B."/>
            <person name="Grau M.F."/>
            <person name="Murata R.M."/>
            <person name="Torok T."/>
            <person name="Venkateswaran K."/>
            <person name="Stajich J.E."/>
            <person name="Wang C.C.C."/>
        </authorList>
    </citation>
    <scope>NUCLEOTIDE SEQUENCE [LARGE SCALE GENOMIC DNA]</scope>
    <source>
        <strain evidence="1 2">IMV 1140</strain>
    </source>
</reference>
<dbReference type="Proteomes" id="UP001177260">
    <property type="component" value="Unassembled WGS sequence"/>
</dbReference>
<sequence length="404" mass="43708">MAASSVSQTSALLLLPPPPSASFEQFQEVYESLLSTVCSRLVQHLQGIHQTAILDIVLALPGLRSSTSQPRSRVFGSLQACLANIYRLLGVLSVEQGIELDVPGGIDARVVFLDFDSINLPTEQSRGSSHIGPIVDLRTLAESTRLWDWVFFPDNHVGQTLAKAFSSIYSQAKDPNAGGVHPIAGVPEWTPFDSLTASGNVSEPQAHYSVVVGGTFDHFHIGHKFLLTATALVLEPIPDSGPTEGLITVGVTGDELLVKKKYAEFLESFDDRCKSVADFISAVMEFGPTDSAARVQRVSQPGPNGVHMLVKMRSGLTLRLVQISDVFGPTITEESISALVVSKETRAGGVSINQERSKKGWHGLEVFEIDVLLMGGVPAQDVEDFASKLSSTEMRRRRLEMAKT</sequence>
<evidence type="ECO:0000313" key="2">
    <source>
        <dbReference type="Proteomes" id="UP001177260"/>
    </source>
</evidence>
<dbReference type="EMBL" id="JAOPJF010000046">
    <property type="protein sequence ID" value="KAK1142879.1"/>
    <property type="molecule type" value="Genomic_DNA"/>
</dbReference>